<dbReference type="Proteomes" id="UP000324832">
    <property type="component" value="Unassembled WGS sequence"/>
</dbReference>
<gene>
    <name evidence="2" type="ORF">LSINAPIS_LOCUS6450</name>
</gene>
<proteinExistence type="predicted"/>
<accession>A0A5E4QAA2</accession>
<evidence type="ECO:0000313" key="3">
    <source>
        <dbReference type="Proteomes" id="UP000324832"/>
    </source>
</evidence>
<reference evidence="2 3" key="1">
    <citation type="submission" date="2017-07" db="EMBL/GenBank/DDBJ databases">
        <authorList>
            <person name="Talla V."/>
            <person name="Backstrom N."/>
        </authorList>
    </citation>
    <scope>NUCLEOTIDE SEQUENCE [LARGE SCALE GENOMIC DNA]</scope>
</reference>
<organism evidence="2 3">
    <name type="scientific">Leptidea sinapis</name>
    <dbReference type="NCBI Taxonomy" id="189913"/>
    <lineage>
        <taxon>Eukaryota</taxon>
        <taxon>Metazoa</taxon>
        <taxon>Ecdysozoa</taxon>
        <taxon>Arthropoda</taxon>
        <taxon>Hexapoda</taxon>
        <taxon>Insecta</taxon>
        <taxon>Pterygota</taxon>
        <taxon>Neoptera</taxon>
        <taxon>Endopterygota</taxon>
        <taxon>Lepidoptera</taxon>
        <taxon>Glossata</taxon>
        <taxon>Ditrysia</taxon>
        <taxon>Papilionoidea</taxon>
        <taxon>Pieridae</taxon>
        <taxon>Dismorphiinae</taxon>
        <taxon>Leptidea</taxon>
    </lineage>
</organism>
<dbReference type="EMBL" id="FZQP02002026">
    <property type="protein sequence ID" value="VVC94529.1"/>
    <property type="molecule type" value="Genomic_DNA"/>
</dbReference>
<feature type="compositionally biased region" description="Polar residues" evidence="1">
    <location>
        <begin position="176"/>
        <end position="186"/>
    </location>
</feature>
<sequence>MALWRLLSLNVQIGVFYAEIETRHVALAARSPVILSRCHELETDNGEDFWASFSRHGHRFYVCVVYIKPSARDCDYMEWFCKVEHTITVLKAPVLILGVAAADAFANVFSSTFLPDVPVLDTDEAYGFDRTYDSNYVNIFHITPDDVIGGINKLKQSSSQKRLDMSRRRLKIPKGDNTNTPIRNIVSQPSNISPSSSGSDQSNITMRNLSRQGTSVINQTSEFQSEYIELTLR</sequence>
<feature type="region of interest" description="Disordered" evidence="1">
    <location>
        <begin position="171"/>
        <end position="204"/>
    </location>
</feature>
<evidence type="ECO:0000313" key="2">
    <source>
        <dbReference type="EMBL" id="VVC94529.1"/>
    </source>
</evidence>
<protein>
    <submittedName>
        <fullName evidence="2">Uncharacterized protein</fullName>
    </submittedName>
</protein>
<name>A0A5E4QAA2_9NEOP</name>
<dbReference type="AlphaFoldDB" id="A0A5E4QAA2"/>
<keyword evidence="3" id="KW-1185">Reference proteome</keyword>
<evidence type="ECO:0000256" key="1">
    <source>
        <dbReference type="SAM" id="MobiDB-lite"/>
    </source>
</evidence>
<feature type="compositionally biased region" description="Low complexity" evidence="1">
    <location>
        <begin position="187"/>
        <end position="204"/>
    </location>
</feature>